<dbReference type="AlphaFoldDB" id="A0A6N7Z4P6"/>
<feature type="transmembrane region" description="Helical" evidence="1">
    <location>
        <begin position="55"/>
        <end position="76"/>
    </location>
</feature>
<evidence type="ECO:0000313" key="2">
    <source>
        <dbReference type="EMBL" id="MTD57133.1"/>
    </source>
</evidence>
<keyword evidence="1" id="KW-0812">Transmembrane</keyword>
<dbReference type="EMBL" id="WMBA01000044">
    <property type="protein sequence ID" value="MTD57133.1"/>
    <property type="molecule type" value="Genomic_DNA"/>
</dbReference>
<reference evidence="2 3" key="1">
    <citation type="submission" date="2019-11" db="EMBL/GenBank/DDBJ databases">
        <title>Draft genome of Amycolatopsis RM579.</title>
        <authorList>
            <person name="Duangmal K."/>
            <person name="Mingma R."/>
        </authorList>
    </citation>
    <scope>NUCLEOTIDE SEQUENCE [LARGE SCALE GENOMIC DNA]</scope>
    <source>
        <strain evidence="2 3">RM579</strain>
    </source>
</reference>
<sequence length="89" mass="9384">MSNTIHHAVARARHHYLRLGLVLTGLVLACASALDNRWARTRACGDRGSESVEKAVLVAIGLAVAVGLGYAIRALVTSLQGQLKAPTQP</sequence>
<dbReference type="RefSeq" id="WP_154759277.1">
    <property type="nucleotide sequence ID" value="NZ_WMBA01000044.1"/>
</dbReference>
<keyword evidence="1" id="KW-1133">Transmembrane helix</keyword>
<keyword evidence="3" id="KW-1185">Reference proteome</keyword>
<feature type="transmembrane region" description="Helical" evidence="1">
    <location>
        <begin position="16"/>
        <end position="34"/>
    </location>
</feature>
<organism evidence="2 3">
    <name type="scientific">Amycolatopsis pithecellobii</name>
    <dbReference type="NCBI Taxonomy" id="664692"/>
    <lineage>
        <taxon>Bacteria</taxon>
        <taxon>Bacillati</taxon>
        <taxon>Actinomycetota</taxon>
        <taxon>Actinomycetes</taxon>
        <taxon>Pseudonocardiales</taxon>
        <taxon>Pseudonocardiaceae</taxon>
        <taxon>Amycolatopsis</taxon>
    </lineage>
</organism>
<evidence type="ECO:0000313" key="3">
    <source>
        <dbReference type="Proteomes" id="UP000440096"/>
    </source>
</evidence>
<proteinExistence type="predicted"/>
<accession>A0A6N7Z4P6</accession>
<evidence type="ECO:0000256" key="1">
    <source>
        <dbReference type="SAM" id="Phobius"/>
    </source>
</evidence>
<protein>
    <submittedName>
        <fullName evidence="2">Uncharacterized protein</fullName>
    </submittedName>
</protein>
<name>A0A6N7Z4P6_9PSEU</name>
<keyword evidence="1" id="KW-0472">Membrane</keyword>
<dbReference type="Proteomes" id="UP000440096">
    <property type="component" value="Unassembled WGS sequence"/>
</dbReference>
<gene>
    <name evidence="2" type="ORF">GKO32_24600</name>
</gene>
<comment type="caution">
    <text evidence="2">The sequence shown here is derived from an EMBL/GenBank/DDBJ whole genome shotgun (WGS) entry which is preliminary data.</text>
</comment>